<dbReference type="InterPro" id="IPR001881">
    <property type="entry name" value="EGF-like_Ca-bd_dom"/>
</dbReference>
<dbReference type="Pfam" id="PF07645">
    <property type="entry name" value="EGF_CA"/>
    <property type="match status" value="2"/>
</dbReference>
<feature type="domain" description="EGF-like" evidence="5">
    <location>
        <begin position="40"/>
        <end position="79"/>
    </location>
</feature>
<evidence type="ECO:0000256" key="1">
    <source>
        <dbReference type="ARBA" id="ARBA00022536"/>
    </source>
</evidence>
<dbReference type="PROSITE" id="PS50234">
    <property type="entry name" value="VWFA"/>
    <property type="match status" value="1"/>
</dbReference>
<dbReference type="SUPFAM" id="SSF57184">
    <property type="entry name" value="Growth factor receptor domain"/>
    <property type="match status" value="1"/>
</dbReference>
<keyword evidence="1 4" id="KW-0245">EGF-like domain</keyword>
<dbReference type="WBParaSite" id="SBAD_0000507001-mRNA-1">
    <property type="protein sequence ID" value="SBAD_0000507001-mRNA-1"/>
    <property type="gene ID" value="SBAD_0000507001"/>
</dbReference>
<feature type="domain" description="VWFA" evidence="6">
    <location>
        <begin position="151"/>
        <end position="310"/>
    </location>
</feature>
<dbReference type="Gene3D" id="2.10.25.10">
    <property type="entry name" value="Laminin"/>
    <property type="match status" value="4"/>
</dbReference>
<evidence type="ECO:0000256" key="4">
    <source>
        <dbReference type="PROSITE-ProRule" id="PRU00076"/>
    </source>
</evidence>
<dbReference type="InterPro" id="IPR009030">
    <property type="entry name" value="Growth_fac_rcpt_cys_sf"/>
</dbReference>
<organism evidence="9">
    <name type="scientific">Soboliphyme baturini</name>
    <dbReference type="NCBI Taxonomy" id="241478"/>
    <lineage>
        <taxon>Eukaryota</taxon>
        <taxon>Metazoa</taxon>
        <taxon>Ecdysozoa</taxon>
        <taxon>Nematoda</taxon>
        <taxon>Enoplea</taxon>
        <taxon>Dorylaimia</taxon>
        <taxon>Dioctophymatida</taxon>
        <taxon>Dioctophymatoidea</taxon>
        <taxon>Soboliphymatidae</taxon>
        <taxon>Soboliphyme</taxon>
    </lineage>
</organism>
<name>A0A183IMM5_9BILA</name>
<dbReference type="EMBL" id="UZAM01008601">
    <property type="protein sequence ID" value="VDP05609.1"/>
    <property type="molecule type" value="Genomic_DNA"/>
</dbReference>
<dbReference type="PROSITE" id="PS50026">
    <property type="entry name" value="EGF_3"/>
    <property type="match status" value="5"/>
</dbReference>
<dbReference type="SMART" id="SM00181">
    <property type="entry name" value="EGF"/>
    <property type="match status" value="6"/>
</dbReference>
<evidence type="ECO:0000313" key="8">
    <source>
        <dbReference type="Proteomes" id="UP000270296"/>
    </source>
</evidence>
<keyword evidence="3" id="KW-1015">Disulfide bond</keyword>
<feature type="domain" description="EGF-like" evidence="5">
    <location>
        <begin position="91"/>
        <end position="130"/>
    </location>
</feature>
<feature type="domain" description="EGF-like" evidence="5">
    <location>
        <begin position="445"/>
        <end position="482"/>
    </location>
</feature>
<dbReference type="PROSITE" id="PS00010">
    <property type="entry name" value="ASX_HYDROXYL"/>
    <property type="match status" value="3"/>
</dbReference>
<dbReference type="SUPFAM" id="SSF53300">
    <property type="entry name" value="vWA-like"/>
    <property type="match status" value="1"/>
</dbReference>
<reference evidence="9" key="1">
    <citation type="submission" date="2016-06" db="UniProtKB">
        <authorList>
            <consortium name="WormBaseParasite"/>
        </authorList>
    </citation>
    <scope>IDENTIFICATION</scope>
</reference>
<dbReference type="CDD" id="cd00054">
    <property type="entry name" value="EGF_CA"/>
    <property type="match status" value="1"/>
</dbReference>
<comment type="caution">
    <text evidence="4">Lacks conserved residue(s) required for the propagation of feature annotation.</text>
</comment>
<evidence type="ECO:0000313" key="9">
    <source>
        <dbReference type="WBParaSite" id="SBAD_0000507001-mRNA-1"/>
    </source>
</evidence>
<dbReference type="Gene3D" id="3.40.50.410">
    <property type="entry name" value="von Willebrand factor, type A domain"/>
    <property type="match status" value="1"/>
</dbReference>
<dbReference type="OrthoDB" id="5831151at2759"/>
<dbReference type="SMART" id="SM00179">
    <property type="entry name" value="EGF_CA"/>
    <property type="match status" value="5"/>
</dbReference>
<evidence type="ECO:0000256" key="3">
    <source>
        <dbReference type="ARBA" id="ARBA00023157"/>
    </source>
</evidence>
<accession>A0A183IMM5</accession>
<evidence type="ECO:0000259" key="6">
    <source>
        <dbReference type="PROSITE" id="PS50234"/>
    </source>
</evidence>
<dbReference type="Pfam" id="PF00008">
    <property type="entry name" value="EGF"/>
    <property type="match status" value="1"/>
</dbReference>
<dbReference type="PANTHER" id="PTHR24020">
    <property type="entry name" value="COLLAGEN ALPHA"/>
    <property type="match status" value="1"/>
</dbReference>
<keyword evidence="2" id="KW-0677">Repeat</keyword>
<dbReference type="InterPro" id="IPR049883">
    <property type="entry name" value="NOTCH1_EGF-like"/>
</dbReference>
<evidence type="ECO:0000259" key="5">
    <source>
        <dbReference type="PROSITE" id="PS50026"/>
    </source>
</evidence>
<dbReference type="SUPFAM" id="SSF57196">
    <property type="entry name" value="EGF/Laminin"/>
    <property type="match status" value="2"/>
</dbReference>
<dbReference type="PANTHER" id="PTHR24020:SF84">
    <property type="entry name" value="VWFA DOMAIN-CONTAINING PROTEIN"/>
    <property type="match status" value="1"/>
</dbReference>
<evidence type="ECO:0000313" key="7">
    <source>
        <dbReference type="EMBL" id="VDP05609.1"/>
    </source>
</evidence>
<dbReference type="GO" id="GO:0005509">
    <property type="term" value="F:calcium ion binding"/>
    <property type="evidence" value="ECO:0007669"/>
    <property type="project" value="InterPro"/>
</dbReference>
<dbReference type="InterPro" id="IPR036465">
    <property type="entry name" value="vWFA_dom_sf"/>
</dbReference>
<dbReference type="Proteomes" id="UP000270296">
    <property type="component" value="Unassembled WGS sequence"/>
</dbReference>
<feature type="domain" description="EGF-like" evidence="5">
    <location>
        <begin position="571"/>
        <end position="609"/>
    </location>
</feature>
<dbReference type="InterPro" id="IPR000742">
    <property type="entry name" value="EGF"/>
</dbReference>
<dbReference type="InterPro" id="IPR050525">
    <property type="entry name" value="ECM_Assembly_Org"/>
</dbReference>
<protein>
    <submittedName>
        <fullName evidence="9">Cartilage matrix protein</fullName>
    </submittedName>
</protein>
<dbReference type="Pfam" id="PF00092">
    <property type="entry name" value="VWA"/>
    <property type="match status" value="1"/>
</dbReference>
<dbReference type="SMART" id="SM00327">
    <property type="entry name" value="VWA"/>
    <property type="match status" value="1"/>
</dbReference>
<evidence type="ECO:0000256" key="2">
    <source>
        <dbReference type="ARBA" id="ARBA00022737"/>
    </source>
</evidence>
<gene>
    <name evidence="7" type="ORF">SBAD_LOCUS4871</name>
</gene>
<dbReference type="InterPro" id="IPR002035">
    <property type="entry name" value="VWF_A"/>
</dbReference>
<dbReference type="AlphaFoldDB" id="A0A183IMM5"/>
<dbReference type="PRINTS" id="PR00453">
    <property type="entry name" value="VWFADOMAIN"/>
</dbReference>
<reference evidence="7 8" key="2">
    <citation type="submission" date="2018-11" db="EMBL/GenBank/DDBJ databases">
        <authorList>
            <consortium name="Pathogen Informatics"/>
        </authorList>
    </citation>
    <scope>NUCLEOTIDE SEQUENCE [LARGE SCALE GENOMIC DNA]</scope>
</reference>
<dbReference type="InterPro" id="IPR000152">
    <property type="entry name" value="EGF-type_Asp/Asn_hydroxyl_site"/>
</dbReference>
<keyword evidence="8" id="KW-1185">Reference proteome</keyword>
<sequence length="693" mass="76718">MQFFMDRRFQSMVVIAGVDNCQTGKKECDPNASCINLSTVINECDIKWMNDCSPFATCVDTEEGHYCQCQSDYIDVSSRYNMKPGRKCVTSTNECADARDNSCDPEAHCIDTPEAYICTCPEGYRDVSSNANLPPGRVCTLQTVCPAQPTDLIFLIDGSGSIGSEVFKTIILKFIQEFITLFNVSSDQTRIGVIQYSDEIQSEFYLYSYNTPDAVRHAISMINSEHGSRPSNKSISRVAIVITDGRAQDNVLAPANEARSHGISLFSVGVTGHVLESELEQIAGSKDRYVVVGRFADLNTRLRALIQKEICKEEAPPKEKVLTCSTSQTDQENPCDRSRNEVCINGACGCGPGFCFDNITGECGRLTANNIHVQIIVPFSTGRTCDKGFEENPETNRCELAGSFCKPACDQRKKEKCLPDVKNKGNLKCQCPKNFVRDPVTQICTIDECAYQIHNCSQFATCTDTFDGFLCTCWENYIDRSEDPVNLPGRVCVQKRKSVACRQAFGLASAPQILHNAFSGINPCEESNRTCSPDADCYPTAMGGYICACREGFLDMSPNVQQAPGQICQPKINECESHLDDCSKNADCTDTDTGYICRCKAGYKDLMANQLPGRKCVMGKSTTKILVSSYQWQTGSICTPKLTKCIQLKYSFRMNDISLTFNFPSDKLLPPSSEINRAHTDPAQVVFTDDFRL</sequence>
<feature type="domain" description="EGF-like" evidence="5">
    <location>
        <begin position="520"/>
        <end position="559"/>
    </location>
</feature>
<proteinExistence type="predicted"/>